<dbReference type="InterPro" id="IPR057596">
    <property type="entry name" value="RDRP_core"/>
</dbReference>
<gene>
    <name evidence="4" type="ORF">K460DRAFT_150615</name>
</gene>
<evidence type="ECO:0000313" key="4">
    <source>
        <dbReference type="EMBL" id="KAF1843754.1"/>
    </source>
</evidence>
<dbReference type="InterPro" id="IPR007855">
    <property type="entry name" value="RDRP"/>
</dbReference>
<comment type="caution">
    <text evidence="4">The sequence shown here is derived from an EMBL/GenBank/DDBJ whole genome shotgun (WGS) entry which is preliminary data.</text>
</comment>
<protein>
    <recommendedName>
        <fullName evidence="1">RNA-dependent RNA polymerase</fullName>
        <ecNumber evidence="1">2.7.7.48</ecNumber>
    </recommendedName>
</protein>
<dbReference type="PANTHER" id="PTHR23079:SF17">
    <property type="entry name" value="RNA-DEPENDENT RNA POLYMERASE"/>
    <property type="match status" value="1"/>
</dbReference>
<dbReference type="GO" id="GO:0031380">
    <property type="term" value="C:nuclear RNA-directed RNA polymerase complex"/>
    <property type="evidence" value="ECO:0007669"/>
    <property type="project" value="TreeGrafter"/>
</dbReference>
<dbReference type="PANTHER" id="PTHR23079">
    <property type="entry name" value="RNA-DEPENDENT RNA POLYMERASE"/>
    <property type="match status" value="1"/>
</dbReference>
<dbReference type="Proteomes" id="UP000800039">
    <property type="component" value="Unassembled WGS sequence"/>
</dbReference>
<dbReference type="GO" id="GO:0003968">
    <property type="term" value="F:RNA-directed RNA polymerase activity"/>
    <property type="evidence" value="ECO:0007669"/>
    <property type="project" value="UniProtKB-KW"/>
</dbReference>
<evidence type="ECO:0000313" key="5">
    <source>
        <dbReference type="Proteomes" id="UP000800039"/>
    </source>
</evidence>
<organism evidence="4 5">
    <name type="scientific">Cucurbitaria berberidis CBS 394.84</name>
    <dbReference type="NCBI Taxonomy" id="1168544"/>
    <lineage>
        <taxon>Eukaryota</taxon>
        <taxon>Fungi</taxon>
        <taxon>Dikarya</taxon>
        <taxon>Ascomycota</taxon>
        <taxon>Pezizomycotina</taxon>
        <taxon>Dothideomycetes</taxon>
        <taxon>Pleosporomycetidae</taxon>
        <taxon>Pleosporales</taxon>
        <taxon>Pleosporineae</taxon>
        <taxon>Cucurbitariaceae</taxon>
        <taxon>Cucurbitaria</taxon>
    </lineage>
</organism>
<dbReference type="GeneID" id="63844063"/>
<evidence type="ECO:0000259" key="3">
    <source>
        <dbReference type="Pfam" id="PF25358"/>
    </source>
</evidence>
<keyword evidence="1" id="KW-0694">RNA-binding</keyword>
<reference evidence="4" key="1">
    <citation type="submission" date="2020-01" db="EMBL/GenBank/DDBJ databases">
        <authorList>
            <consortium name="DOE Joint Genome Institute"/>
            <person name="Haridas S."/>
            <person name="Albert R."/>
            <person name="Binder M."/>
            <person name="Bloem J."/>
            <person name="Labutti K."/>
            <person name="Salamov A."/>
            <person name="Andreopoulos B."/>
            <person name="Baker S.E."/>
            <person name="Barry K."/>
            <person name="Bills G."/>
            <person name="Bluhm B.H."/>
            <person name="Cannon C."/>
            <person name="Castanera R."/>
            <person name="Culley D.E."/>
            <person name="Daum C."/>
            <person name="Ezra D."/>
            <person name="Gonzalez J.B."/>
            <person name="Henrissat B."/>
            <person name="Kuo A."/>
            <person name="Liang C."/>
            <person name="Lipzen A."/>
            <person name="Lutzoni F."/>
            <person name="Magnuson J."/>
            <person name="Mondo S."/>
            <person name="Nolan M."/>
            <person name="Ohm R."/>
            <person name="Pangilinan J."/>
            <person name="Park H.-J."/>
            <person name="Ramirez L."/>
            <person name="Alfaro M."/>
            <person name="Sun H."/>
            <person name="Tritt A."/>
            <person name="Yoshinaga Y."/>
            <person name="Zwiers L.-H."/>
            <person name="Turgeon B.G."/>
            <person name="Goodwin S.B."/>
            <person name="Spatafora J.W."/>
            <person name="Crous P.W."/>
            <person name="Grigoriev I.V."/>
        </authorList>
    </citation>
    <scope>NUCLEOTIDE SEQUENCE</scope>
    <source>
        <strain evidence="4">CBS 394.84</strain>
    </source>
</reference>
<keyword evidence="5" id="KW-1185">Reference proteome</keyword>
<dbReference type="AlphaFoldDB" id="A0A9P4L6Y0"/>
<feature type="domain" description="RDRP core" evidence="2">
    <location>
        <begin position="438"/>
        <end position="1045"/>
    </location>
</feature>
<dbReference type="Pfam" id="PF25358">
    <property type="entry name" value="PH_fung_RdRP"/>
    <property type="match status" value="1"/>
</dbReference>
<dbReference type="RefSeq" id="XP_040786317.1">
    <property type="nucleotide sequence ID" value="XM_040926811.1"/>
</dbReference>
<evidence type="ECO:0000259" key="2">
    <source>
        <dbReference type="Pfam" id="PF05183"/>
    </source>
</evidence>
<name>A0A9P4L6Y0_9PLEO</name>
<dbReference type="Pfam" id="PF05183">
    <property type="entry name" value="RdRP"/>
    <property type="match status" value="1"/>
</dbReference>
<comment type="similarity">
    <text evidence="1">Belongs to the RdRP family.</text>
</comment>
<proteinExistence type="inferred from homology"/>
<dbReference type="EMBL" id="ML976617">
    <property type="protein sequence ID" value="KAF1843754.1"/>
    <property type="molecule type" value="Genomic_DNA"/>
</dbReference>
<accession>A0A9P4L6Y0</accession>
<dbReference type="GO" id="GO:0003723">
    <property type="term" value="F:RNA binding"/>
    <property type="evidence" value="ECO:0007669"/>
    <property type="project" value="UniProtKB-KW"/>
</dbReference>
<dbReference type="OrthoDB" id="6513042at2759"/>
<keyword evidence="1" id="KW-0808">Transferase</keyword>
<dbReference type="InterPro" id="IPR057503">
    <property type="entry name" value="PH_RdRP"/>
</dbReference>
<keyword evidence="1" id="KW-0696">RNA-directed RNA polymerase</keyword>
<dbReference type="GO" id="GO:0030422">
    <property type="term" value="P:siRNA processing"/>
    <property type="evidence" value="ECO:0007669"/>
    <property type="project" value="TreeGrafter"/>
</dbReference>
<dbReference type="EC" id="2.7.7.48" evidence="1"/>
<comment type="catalytic activity">
    <reaction evidence="1">
        <text>RNA(n) + a ribonucleoside 5'-triphosphate = RNA(n+1) + diphosphate</text>
        <dbReference type="Rhea" id="RHEA:21248"/>
        <dbReference type="Rhea" id="RHEA-COMP:14527"/>
        <dbReference type="Rhea" id="RHEA-COMP:17342"/>
        <dbReference type="ChEBI" id="CHEBI:33019"/>
        <dbReference type="ChEBI" id="CHEBI:61557"/>
        <dbReference type="ChEBI" id="CHEBI:140395"/>
        <dbReference type="EC" id="2.7.7.48"/>
    </reaction>
</comment>
<keyword evidence="1" id="KW-0548">Nucleotidyltransferase</keyword>
<sequence>MDICIQNVPKDASHIELQTVLKDELHKLGILAFEVKKCCEFKARPFAILTVANETNGKTFLQHYSGRDNQALTLRGERLKFKLSNKPGQPDPIKIKTLYEKEAAIRTRLSKQAPEQVQRSSQFTLPFQTLMTGVWDYDLVGKLVFDQKFKDTRHGYITFGKAGLVIYLQQGVHEDFSWHCRVDIAYAIVEHVITSFDNGSRGTMTLTLKSPPKFYRIRWTDSTQLYSGKEIPQTARQRLKQNGRTRKLERLCSLRRSNTMGSALCMVYRIAFFDTQTAVCAANITKDVSIPEMHYWKTMVPAYRTGTIEAEFKEVEGMLSKSDCLIPQQFDFRVRFQLMALVLEGIVTPLKMKDMIPHVQEAANEHGSDLTAVRIRHLRQQLPTPAPYTDGGNFSLRKLRGVLMEGDQGGRGRGIVNQDLGKEQRAGNHLALTYKATVTPTGIVLRGPDWSVSNRVLQKYSNYTEYFMKVSFAEEDGSPVFHNTQVSQGQIYDRFRRLLLGGIPVAGRTFEFLGFSQSSLRCHQAWFVAPFQENGNMLHARDIINSLGDFSQIHCIAKCAARIGQAFSNTIFSIPIPITAYVTETANDVERNGRCFSDGCGTISQDLLSKVWKVLPPELKKQRPTVLQIRYRGAKGVLSLDSSLHGEQMHIRRSMTKYTANMGWGDLELCSAAYRPLPVYLNHQSIKILEDLGVPKKNFKSVQNEAIGTLKLITEDPLNAARFLVQSRSTVTAKVPTLLERMHQIGLSFHADRFLTSIVEVTAISKLRELKYRARIPVTQGYLLYGIMDETNTLREGEVYISTQVCDTNGNWSRSTLLKDRVVVMRAPALHPGDIQLVTAVDVPAESPLRALHSCIVFSQQGSRDLPSQLSGGDLDGDLFHIMFDERLVPSFTVPPADYASTPANDLGKSIRVNNIVHFFIEYMHVDPLGQISNKHKITADLKPSGTHDPECIRLAKLASDAVDFRKSGNPVDMGQITRGADNIRPDFMGPESNLVIIKLGAAELEGLEQDDLNEPDFISAPDVKKGRTNYYRSKKILGVLYRSIEERKFFDKMKSDFEAFRNAWGSESLIQKLESYLDRETHGIHWNRYQEFAKQLRECYEENMLEIMDTLRPYRGKPLTELEVFSGNILGKKEHATSRYIREANLEIHERFDRDVSAMIKRIVRGDGPWEGDEDAETLPRAIACFKVALESNGRKGYQNLESWKYVAAAVCLEHLQKYCGGSLNRL</sequence>
<feature type="domain" description="RdRP-like PH" evidence="3">
    <location>
        <begin position="125"/>
        <end position="304"/>
    </location>
</feature>
<evidence type="ECO:0000256" key="1">
    <source>
        <dbReference type="RuleBase" id="RU363098"/>
    </source>
</evidence>